<organism evidence="1 2">
    <name type="scientific">Nepenthes gracilis</name>
    <name type="common">Slender pitcher plant</name>
    <dbReference type="NCBI Taxonomy" id="150966"/>
    <lineage>
        <taxon>Eukaryota</taxon>
        <taxon>Viridiplantae</taxon>
        <taxon>Streptophyta</taxon>
        <taxon>Embryophyta</taxon>
        <taxon>Tracheophyta</taxon>
        <taxon>Spermatophyta</taxon>
        <taxon>Magnoliopsida</taxon>
        <taxon>eudicotyledons</taxon>
        <taxon>Gunneridae</taxon>
        <taxon>Pentapetalae</taxon>
        <taxon>Caryophyllales</taxon>
        <taxon>Nepenthaceae</taxon>
        <taxon>Nepenthes</taxon>
    </lineage>
</organism>
<evidence type="ECO:0000313" key="2">
    <source>
        <dbReference type="Proteomes" id="UP001279734"/>
    </source>
</evidence>
<protein>
    <submittedName>
        <fullName evidence="1">Uncharacterized protein</fullName>
    </submittedName>
</protein>
<accession>A0AAD3XWA2</accession>
<dbReference type="AlphaFoldDB" id="A0AAD3XWA2"/>
<dbReference type="Proteomes" id="UP001279734">
    <property type="component" value="Unassembled WGS sequence"/>
</dbReference>
<name>A0AAD3XWA2_NEPGR</name>
<reference evidence="1" key="1">
    <citation type="submission" date="2023-05" db="EMBL/GenBank/DDBJ databases">
        <title>Nepenthes gracilis genome sequencing.</title>
        <authorList>
            <person name="Fukushima K."/>
        </authorList>
    </citation>
    <scope>NUCLEOTIDE SEQUENCE</scope>
    <source>
        <strain evidence="1">SING2019-196</strain>
    </source>
</reference>
<sequence>MNLGHVVTSAFEQEATADVHNVPLEMALHANLAKVGHVDSVLKDNNWQTNEQLISFTSLCLAHAISKELVIDVKDSINSFVVLQISKDSAV</sequence>
<comment type="caution">
    <text evidence="1">The sequence shown here is derived from an EMBL/GenBank/DDBJ whole genome shotgun (WGS) entry which is preliminary data.</text>
</comment>
<evidence type="ECO:0000313" key="1">
    <source>
        <dbReference type="EMBL" id="GMH18600.1"/>
    </source>
</evidence>
<keyword evidence="2" id="KW-1185">Reference proteome</keyword>
<dbReference type="EMBL" id="BSYO01000019">
    <property type="protein sequence ID" value="GMH18600.1"/>
    <property type="molecule type" value="Genomic_DNA"/>
</dbReference>
<proteinExistence type="predicted"/>
<gene>
    <name evidence="1" type="ORF">Nepgr_020441</name>
</gene>